<dbReference type="Gene3D" id="3.40.50.720">
    <property type="entry name" value="NAD(P)-binding Rossmann-like Domain"/>
    <property type="match status" value="1"/>
</dbReference>
<dbReference type="InterPro" id="IPR050177">
    <property type="entry name" value="Lipid_A_modif_metabolic_enz"/>
</dbReference>
<evidence type="ECO:0000313" key="2">
    <source>
        <dbReference type="EMBL" id="MFH7597504.1"/>
    </source>
</evidence>
<dbReference type="Proteomes" id="UP001610631">
    <property type="component" value="Unassembled WGS sequence"/>
</dbReference>
<proteinExistence type="predicted"/>
<dbReference type="InterPro" id="IPR036291">
    <property type="entry name" value="NAD(P)-bd_dom_sf"/>
</dbReference>
<reference evidence="2 3" key="1">
    <citation type="submission" date="2024-03" db="EMBL/GenBank/DDBJ databases">
        <title>Whole genome sequencing of Streptomyces racemochromogenes, to identify antimicrobial biosynthetic gene clusters.</title>
        <authorList>
            <person name="Suryawanshi P."/>
            <person name="Krishnaraj P.U."/>
            <person name="Arun Y.P."/>
            <person name="Suryawanshi M.P."/>
            <person name="Rakshit O."/>
        </authorList>
    </citation>
    <scope>NUCLEOTIDE SEQUENCE [LARGE SCALE GENOMIC DNA]</scope>
    <source>
        <strain evidence="2 3">AUDT626</strain>
    </source>
</reference>
<dbReference type="InterPro" id="IPR001509">
    <property type="entry name" value="Epimerase_deHydtase"/>
</dbReference>
<sequence length="322" mass="33244">MAEPRRLVITGASGFIGSAVLAVLARIRDETGPGGGPRPVVRAVGRRAPEPAGRFDEWHRGDLADPGSLRGSCEGADVLLHLASRIGSDERECAAVNVAGTAALMEEAKAAGVRRVVHLSTSAVYGRGPHRGIAVDAVVPAPQSPASRTRLAGEAPALAAGAVVLRPGLVIGAGDRWLVPALDQLLAATGALWEEGRALLSMVAVGDLARLVARLALGHGPAGGTVWHASHPVPVRAAELVGALTERGVLAPVDGDLSEAECLERMAASGCRVGPSQFKLVAQDHWYDSAAIWDAADCPPGPGPLACLDEAAPWYREHLARV</sequence>
<protein>
    <submittedName>
        <fullName evidence="2">NAD-dependent epimerase/dehydratase family protein</fullName>
    </submittedName>
</protein>
<feature type="domain" description="NAD-dependent epimerase/dehydratase" evidence="1">
    <location>
        <begin position="8"/>
        <end position="215"/>
    </location>
</feature>
<evidence type="ECO:0000313" key="3">
    <source>
        <dbReference type="Proteomes" id="UP001610631"/>
    </source>
</evidence>
<dbReference type="SUPFAM" id="SSF51735">
    <property type="entry name" value="NAD(P)-binding Rossmann-fold domains"/>
    <property type="match status" value="1"/>
</dbReference>
<organism evidence="2 3">
    <name type="scientific">Streptomyces racemochromogenes</name>
    <dbReference type="NCBI Taxonomy" id="67353"/>
    <lineage>
        <taxon>Bacteria</taxon>
        <taxon>Bacillati</taxon>
        <taxon>Actinomycetota</taxon>
        <taxon>Actinomycetes</taxon>
        <taxon>Kitasatosporales</taxon>
        <taxon>Streptomycetaceae</taxon>
        <taxon>Streptomyces</taxon>
    </lineage>
</organism>
<keyword evidence="3" id="KW-1185">Reference proteome</keyword>
<accession>A0ABW7PGJ3</accession>
<dbReference type="PANTHER" id="PTHR43245">
    <property type="entry name" value="BIFUNCTIONAL POLYMYXIN RESISTANCE PROTEIN ARNA"/>
    <property type="match status" value="1"/>
</dbReference>
<dbReference type="EMBL" id="JBBDHD010000054">
    <property type="protein sequence ID" value="MFH7597504.1"/>
    <property type="molecule type" value="Genomic_DNA"/>
</dbReference>
<name>A0ABW7PGJ3_9ACTN</name>
<dbReference type="RefSeq" id="WP_395511247.1">
    <property type="nucleotide sequence ID" value="NZ_JBBDHD010000054.1"/>
</dbReference>
<gene>
    <name evidence="2" type="ORF">WDV06_20720</name>
</gene>
<dbReference type="Pfam" id="PF01370">
    <property type="entry name" value="Epimerase"/>
    <property type="match status" value="1"/>
</dbReference>
<evidence type="ECO:0000259" key="1">
    <source>
        <dbReference type="Pfam" id="PF01370"/>
    </source>
</evidence>
<comment type="caution">
    <text evidence="2">The sequence shown here is derived from an EMBL/GenBank/DDBJ whole genome shotgun (WGS) entry which is preliminary data.</text>
</comment>